<evidence type="ECO:0000256" key="1">
    <source>
        <dbReference type="SAM" id="SignalP"/>
    </source>
</evidence>
<dbReference type="EMBL" id="FNNH01000065">
    <property type="protein sequence ID" value="SDX12123.1"/>
    <property type="molecule type" value="Genomic_DNA"/>
</dbReference>
<proteinExistence type="predicted"/>
<feature type="chain" id="PRO_5010318117" evidence="1">
    <location>
        <begin position="20"/>
        <end position="202"/>
    </location>
</feature>
<sequence length="202" mass="22957">MNQALVLIFLFMMVGSVSAMQIEADPRTITSFMDKSLTPALDILRVTTNITPENHLVFQVKTRGEQIDGKNSDYLLLQILNEKTFLFLLPLNKKKGGKILIYEVFISSENHELPKTSTKVKEYHKHAGFNARHIFQGAEFTVPLDWINYGADFSFDAYTVQASLKGNTLEISKVYDQARKGYAKEKRFSAMALLNKLCSPKR</sequence>
<keyword evidence="1" id="KW-0732">Signal</keyword>
<protein>
    <submittedName>
        <fullName evidence="2">Uncharacterized protein</fullName>
    </submittedName>
</protein>
<reference evidence="2 3" key="1">
    <citation type="submission" date="2016-10" db="EMBL/GenBank/DDBJ databases">
        <authorList>
            <person name="de Groot N.N."/>
        </authorList>
    </citation>
    <scope>NUCLEOTIDE SEQUENCE [LARGE SCALE GENOMIC DNA]</scope>
    <source>
        <strain evidence="2 3">Nm110</strain>
    </source>
</reference>
<dbReference type="AlphaFoldDB" id="A0A1H2Z3S1"/>
<name>A0A1H2Z3S1_9PROT</name>
<feature type="signal peptide" evidence="1">
    <location>
        <begin position="1"/>
        <end position="19"/>
    </location>
</feature>
<organism evidence="2 3">
    <name type="scientific">Nitrosomonas communis</name>
    <dbReference type="NCBI Taxonomy" id="44574"/>
    <lineage>
        <taxon>Bacteria</taxon>
        <taxon>Pseudomonadati</taxon>
        <taxon>Pseudomonadota</taxon>
        <taxon>Betaproteobacteria</taxon>
        <taxon>Nitrosomonadales</taxon>
        <taxon>Nitrosomonadaceae</taxon>
        <taxon>Nitrosomonas</taxon>
    </lineage>
</organism>
<gene>
    <name evidence="2" type="ORF">SAMN05421882_10655</name>
</gene>
<dbReference type="Proteomes" id="UP000183454">
    <property type="component" value="Unassembled WGS sequence"/>
</dbReference>
<accession>A0A1H2Z3S1</accession>
<evidence type="ECO:0000313" key="3">
    <source>
        <dbReference type="Proteomes" id="UP000183454"/>
    </source>
</evidence>
<evidence type="ECO:0000313" key="2">
    <source>
        <dbReference type="EMBL" id="SDX12123.1"/>
    </source>
</evidence>
<dbReference type="RefSeq" id="WP_074668121.1">
    <property type="nucleotide sequence ID" value="NZ_FNNH01000065.1"/>
</dbReference>